<protein>
    <recommendedName>
        <fullName evidence="4">ubiquitinyl hydrolase 1</fullName>
        <ecNumber evidence="4">3.4.19.12</ecNumber>
    </recommendedName>
</protein>
<dbReference type="InterPro" id="IPR000626">
    <property type="entry name" value="Ubiquitin-like_dom"/>
</dbReference>
<evidence type="ECO:0000256" key="2">
    <source>
        <dbReference type="ARBA" id="ARBA00004123"/>
    </source>
</evidence>
<keyword evidence="12" id="KW-0472">Membrane</keyword>
<dbReference type="PROSITE" id="PS50235">
    <property type="entry name" value="USP_3"/>
    <property type="match status" value="1"/>
</dbReference>
<keyword evidence="12" id="KW-1133">Transmembrane helix</keyword>
<keyword evidence="6" id="KW-0677">Repeat</keyword>
<keyword evidence="10" id="KW-0539">Nucleus</keyword>
<accession>A0A226EPM0</accession>
<comment type="similarity">
    <text evidence="3">Belongs to the peptidase C19 family.</text>
</comment>
<feature type="compositionally biased region" description="Basic residues" evidence="11">
    <location>
        <begin position="1429"/>
        <end position="1438"/>
    </location>
</feature>
<feature type="domain" description="Ubiquitin-like" evidence="13">
    <location>
        <begin position="1441"/>
        <end position="1506"/>
    </location>
</feature>
<evidence type="ECO:0000256" key="9">
    <source>
        <dbReference type="ARBA" id="ARBA00022807"/>
    </source>
</evidence>
<dbReference type="GO" id="GO:0004197">
    <property type="term" value="F:cysteine-type endopeptidase activity"/>
    <property type="evidence" value="ECO:0007669"/>
    <property type="project" value="InterPro"/>
</dbReference>
<evidence type="ECO:0000256" key="8">
    <source>
        <dbReference type="ARBA" id="ARBA00022801"/>
    </source>
</evidence>
<keyword evidence="7" id="KW-0833">Ubl conjugation pathway</keyword>
<reference evidence="15 16" key="1">
    <citation type="submission" date="2015-12" db="EMBL/GenBank/DDBJ databases">
        <title>The genome of Folsomia candida.</title>
        <authorList>
            <person name="Faddeeva A."/>
            <person name="Derks M.F."/>
            <person name="Anvar Y."/>
            <person name="Smit S."/>
            <person name="Van Straalen N."/>
            <person name="Roelofs D."/>
        </authorList>
    </citation>
    <scope>NUCLEOTIDE SEQUENCE [LARGE SCALE GENOMIC DNA]</scope>
    <source>
        <strain evidence="15 16">VU population</strain>
        <tissue evidence="15">Whole body</tissue>
    </source>
</reference>
<evidence type="ECO:0000256" key="7">
    <source>
        <dbReference type="ARBA" id="ARBA00022786"/>
    </source>
</evidence>
<dbReference type="InterPro" id="IPR050164">
    <property type="entry name" value="Peptidase_C19"/>
</dbReference>
<dbReference type="SUPFAM" id="SSF143791">
    <property type="entry name" value="DUSP-like"/>
    <property type="match status" value="1"/>
</dbReference>
<evidence type="ECO:0000259" key="13">
    <source>
        <dbReference type="PROSITE" id="PS50053"/>
    </source>
</evidence>
<gene>
    <name evidence="15" type="ORF">Fcan01_07635</name>
</gene>
<name>A0A226EPM0_FOLCA</name>
<evidence type="ECO:0000256" key="3">
    <source>
        <dbReference type="ARBA" id="ARBA00009085"/>
    </source>
</evidence>
<dbReference type="PANTHER" id="PTHR24006:SF722">
    <property type="entry name" value="UBIQUITIN CARBOXYL-TERMINAL HYDROLASE 48"/>
    <property type="match status" value="1"/>
</dbReference>
<dbReference type="GO" id="GO:0004843">
    <property type="term" value="F:cysteine-type deubiquitinase activity"/>
    <property type="evidence" value="ECO:0007669"/>
    <property type="project" value="UniProtKB-EC"/>
</dbReference>
<dbReference type="InterPro" id="IPR018200">
    <property type="entry name" value="USP_CS"/>
</dbReference>
<feature type="compositionally biased region" description="Basic and acidic residues" evidence="11">
    <location>
        <begin position="773"/>
        <end position="786"/>
    </location>
</feature>
<dbReference type="InterPro" id="IPR044743">
    <property type="entry name" value="Ubl_USP48"/>
</dbReference>
<dbReference type="GO" id="GO:0005829">
    <property type="term" value="C:cytosol"/>
    <property type="evidence" value="ECO:0007669"/>
    <property type="project" value="TreeGrafter"/>
</dbReference>
<evidence type="ECO:0000256" key="6">
    <source>
        <dbReference type="ARBA" id="ARBA00022737"/>
    </source>
</evidence>
<dbReference type="GO" id="GO:0006508">
    <property type="term" value="P:proteolysis"/>
    <property type="evidence" value="ECO:0007669"/>
    <property type="project" value="UniProtKB-KW"/>
</dbReference>
<dbReference type="InterPro" id="IPR038765">
    <property type="entry name" value="Papain-like_cys_pep_sf"/>
</dbReference>
<dbReference type="InterPro" id="IPR029071">
    <property type="entry name" value="Ubiquitin-like_domsf"/>
</dbReference>
<organism evidence="15 16">
    <name type="scientific">Folsomia candida</name>
    <name type="common">Springtail</name>
    <dbReference type="NCBI Taxonomy" id="158441"/>
    <lineage>
        <taxon>Eukaryota</taxon>
        <taxon>Metazoa</taxon>
        <taxon>Ecdysozoa</taxon>
        <taxon>Arthropoda</taxon>
        <taxon>Hexapoda</taxon>
        <taxon>Collembola</taxon>
        <taxon>Entomobryomorpha</taxon>
        <taxon>Isotomoidea</taxon>
        <taxon>Isotomidae</taxon>
        <taxon>Proisotominae</taxon>
        <taxon>Folsomia</taxon>
    </lineage>
</organism>
<keyword evidence="9" id="KW-0788">Thiol protease</keyword>
<feature type="domain" description="USP" evidence="14">
    <location>
        <begin position="479"/>
        <end position="778"/>
    </location>
</feature>
<dbReference type="InterPro" id="IPR033841">
    <property type="entry name" value="Pep_USP48"/>
</dbReference>
<evidence type="ECO:0000313" key="15">
    <source>
        <dbReference type="EMBL" id="OXA58516.1"/>
    </source>
</evidence>
<evidence type="ECO:0000256" key="12">
    <source>
        <dbReference type="SAM" id="Phobius"/>
    </source>
</evidence>
<dbReference type="PANTHER" id="PTHR24006">
    <property type="entry name" value="UBIQUITIN CARBOXYL-TERMINAL HYDROLASE"/>
    <property type="match status" value="1"/>
</dbReference>
<evidence type="ECO:0000256" key="1">
    <source>
        <dbReference type="ARBA" id="ARBA00000707"/>
    </source>
</evidence>
<dbReference type="CDD" id="cd02668">
    <property type="entry name" value="Peptidase_C19L"/>
    <property type="match status" value="1"/>
</dbReference>
<comment type="caution">
    <text evidence="15">The sequence shown here is derived from an EMBL/GenBank/DDBJ whole genome shotgun (WGS) entry which is preliminary data.</text>
</comment>
<feature type="transmembrane region" description="Helical" evidence="12">
    <location>
        <begin position="161"/>
        <end position="181"/>
    </location>
</feature>
<evidence type="ECO:0000259" key="14">
    <source>
        <dbReference type="PROSITE" id="PS50235"/>
    </source>
</evidence>
<feature type="transmembrane region" description="Helical" evidence="12">
    <location>
        <begin position="332"/>
        <end position="353"/>
    </location>
</feature>
<evidence type="ECO:0000256" key="11">
    <source>
        <dbReference type="SAM" id="MobiDB-lite"/>
    </source>
</evidence>
<dbReference type="Proteomes" id="UP000198287">
    <property type="component" value="Unassembled WGS sequence"/>
</dbReference>
<evidence type="ECO:0000256" key="10">
    <source>
        <dbReference type="ARBA" id="ARBA00023242"/>
    </source>
</evidence>
<feature type="transmembrane region" description="Helical" evidence="12">
    <location>
        <begin position="207"/>
        <end position="227"/>
    </location>
</feature>
<dbReference type="SUPFAM" id="SSF54236">
    <property type="entry name" value="Ubiquitin-like"/>
    <property type="match status" value="1"/>
</dbReference>
<keyword evidence="8 15" id="KW-0378">Hydrolase</keyword>
<keyword evidence="5" id="KW-0645">Protease</keyword>
<dbReference type="Gene3D" id="3.10.20.90">
    <property type="entry name" value="Phosphatidylinositol 3-kinase Catalytic Subunit, Chain A, domain 1"/>
    <property type="match status" value="1"/>
</dbReference>
<dbReference type="EC" id="3.4.19.12" evidence="4"/>
<dbReference type="OrthoDB" id="10501698at2759"/>
<feature type="compositionally biased region" description="Polar residues" evidence="11">
    <location>
        <begin position="1411"/>
        <end position="1428"/>
    </location>
</feature>
<keyword evidence="12" id="KW-0812">Transmembrane</keyword>
<comment type="subcellular location">
    <subcellularLocation>
        <location evidence="2">Nucleus</location>
    </subcellularLocation>
</comment>
<evidence type="ECO:0000256" key="4">
    <source>
        <dbReference type="ARBA" id="ARBA00012759"/>
    </source>
</evidence>
<feature type="region of interest" description="Disordered" evidence="11">
    <location>
        <begin position="1411"/>
        <end position="1443"/>
    </location>
</feature>
<feature type="compositionally biased region" description="Low complexity" evidence="11">
    <location>
        <begin position="920"/>
        <end position="937"/>
    </location>
</feature>
<feature type="transmembrane region" description="Helical" evidence="12">
    <location>
        <begin position="282"/>
        <end position="300"/>
    </location>
</feature>
<dbReference type="SUPFAM" id="SSF54001">
    <property type="entry name" value="Cysteine proteinases"/>
    <property type="match status" value="1"/>
</dbReference>
<feature type="compositionally biased region" description="Basic and acidic residues" evidence="11">
    <location>
        <begin position="842"/>
        <end position="864"/>
    </location>
</feature>
<feature type="region of interest" description="Disordered" evidence="11">
    <location>
        <begin position="767"/>
        <end position="796"/>
    </location>
</feature>
<dbReference type="PROSITE" id="PS00972">
    <property type="entry name" value="USP_1"/>
    <property type="match status" value="1"/>
</dbReference>
<dbReference type="Gene3D" id="3.90.70.10">
    <property type="entry name" value="Cysteine proteinases"/>
    <property type="match status" value="1"/>
</dbReference>
<feature type="region of interest" description="Disordered" evidence="11">
    <location>
        <begin position="842"/>
        <end position="961"/>
    </location>
</feature>
<dbReference type="Pfam" id="PF00443">
    <property type="entry name" value="UCH"/>
    <property type="match status" value="1"/>
</dbReference>
<dbReference type="PROSITE" id="PS50053">
    <property type="entry name" value="UBIQUITIN_2"/>
    <property type="match status" value="1"/>
</dbReference>
<keyword evidence="16" id="KW-1185">Reference proteome</keyword>
<feature type="transmembrane region" description="Helical" evidence="12">
    <location>
        <begin position="248"/>
        <end position="270"/>
    </location>
</feature>
<dbReference type="InterPro" id="IPR001394">
    <property type="entry name" value="Peptidase_C19_UCH"/>
</dbReference>
<sequence>MSKVRDDSRRDQGEVRLIAVFDMILSLVLFGFYLSVVFATKTTIFEVPKGPFSTTGLTIISLIIWAVVFALTYLQLSTAYRLFVVTFQDALGPHASVERSLAWLRLSAQGGQARHRCRILIILKRDKSCIVYRAAGTCYIYIFKMAQSDPWKNRKSVRICACLDMIFALLVISVYILRVVLENVDEEEGRLSKGFFRPGEKPAITSALWAAAFIINVTQFALAYLLFSVVNKGLDESECAIQASRSKYWLIFANITFVMLISKFIFFVFFDKGNDSLVRVPMLILCVTELFFKGYAMYFVKELVDDLKATFNSGTAKVQYITVVDGKRLQEVIITIPIYSALLPAACRLLTIISSRFVAATAFVQELWRREVAAGWPKNLPRNLNSIFITRRDMAPAKGSKPEVNPWSWASSVEPENIGLEQLRKAYRVVDYKPCEDPRRNCRRNPFCYWGLGEKKWGHNSDEGSEDDDNGFREEGEFAGLQNLGATCYVNSLLQLWFHNPILRPAILRWRPITPVVESYQPSGPIAQLQAMFARLKMSKRSKIDPTEFVKSLQLDTTEQQDAQEFSKLFMEVILKNLTAAEYVDPAIRDAVASTFRGELQNETECTGCKNKTRRQESFNELELGVRKDLNESLDDLLKEEILTLSEQYFCSVCDSKNDAIRRTKLLKLPPVLNLQLMRFVFDRETLRKKKVTTSIQFPEVLDMTSRVTEEESSENKIDTLTYHLSAVLIHNGPSTSSGHYIAQIKDLRTGAWLKFNDENVDPLGRGKSQKLILKEDEGSGSDSDKGKHKKIKTTGVHNSQGAYMLVYTLNKYIKQPEPDPEPWSYLDQLIKFEDEAYQEEVKKSKTEKEYDNNLKEQRKREISELYPSLQQRPNKTEKTPEGDGDVDGDDDQPPKKKTARLEINGVSKPVESKQARKQNGSYSSTKKTSKDSNPSNGGVGNSKSLNVSNNDDSADHHSSSNKVFFDRFGNTWESILENMNFISSEWLQQWLDPVNPPPPMENKTLCCEHGKLAPPSPNVTVCPYKVIPESFANELYLNYSVDGPRFKGAEAFCDICVKSECLRLRKLQELENDYKLFLESNKKFDGIQQSKEKSESFMWLSKEALRNWKRTAKSNIENEFKTSEELVDCDAETEEESDGVSLMKVNTELVCPHANLTPNETIRKSIPEVSWHIIKKYFPDAIPLAAGEKEDCEECLNVKRGDTEIKSMNKELAQKQKSKLLDLYLNRGRPSIELGSVFLVSQQFITRWKKFIRDPIKYDPVENINNQTLLCSHNKFMYPLHNFLPEVVLEEKPEETLLCLVYPTEWNTMLGLFSVDTTIKAEIFDQENIQYDPEICNACATDWWVGVHRQKFNYTNQLIHIVRRDKDKLEEPQTDCDDLFIPVSSSTSTKRARTTRDPMGWTTPIWRASNTTSINSKEPTTANSSNHGVRRSARKRGEKSYKVSSTTTLKELKVMIIKDFCAFPSDQHLFYEGQPIGDDMISSTLGELQITADSTLYLEVDTASKHQEDDPVSPSVETGFRGTLLMGGTSASSPDPVVDDDLKSS</sequence>
<feature type="compositionally biased region" description="Acidic residues" evidence="11">
    <location>
        <begin position="883"/>
        <end position="892"/>
    </location>
</feature>
<dbReference type="InterPro" id="IPR028889">
    <property type="entry name" value="USP"/>
</dbReference>
<dbReference type="STRING" id="158441.A0A226EPM0"/>
<comment type="catalytic activity">
    <reaction evidence="1">
        <text>Thiol-dependent hydrolysis of ester, thioester, amide, peptide and isopeptide bonds formed by the C-terminal Gly of ubiquitin (a 76-residue protein attached to proteins as an intracellular targeting signal).</text>
        <dbReference type="EC" id="3.4.19.12"/>
    </reaction>
</comment>
<dbReference type="PROSITE" id="PS00973">
    <property type="entry name" value="USP_2"/>
    <property type="match status" value="1"/>
</dbReference>
<dbReference type="OMA" id="WASSVEP"/>
<evidence type="ECO:0000256" key="5">
    <source>
        <dbReference type="ARBA" id="ARBA00022670"/>
    </source>
</evidence>
<feature type="transmembrane region" description="Helical" evidence="12">
    <location>
        <begin position="52"/>
        <end position="74"/>
    </location>
</feature>
<proteinExistence type="inferred from homology"/>
<dbReference type="EMBL" id="LNIX01000003">
    <property type="protein sequence ID" value="OXA58516.1"/>
    <property type="molecule type" value="Genomic_DNA"/>
</dbReference>
<evidence type="ECO:0000313" key="16">
    <source>
        <dbReference type="Proteomes" id="UP000198287"/>
    </source>
</evidence>
<dbReference type="GO" id="GO:0016579">
    <property type="term" value="P:protein deubiquitination"/>
    <property type="evidence" value="ECO:0007669"/>
    <property type="project" value="InterPro"/>
</dbReference>
<dbReference type="InterPro" id="IPR035927">
    <property type="entry name" value="DUSP-like_sf"/>
</dbReference>
<feature type="transmembrane region" description="Helical" evidence="12">
    <location>
        <begin position="20"/>
        <end position="40"/>
    </location>
</feature>
<dbReference type="CDD" id="cd01795">
    <property type="entry name" value="Ubl_USP48"/>
    <property type="match status" value="1"/>
</dbReference>
<dbReference type="GO" id="GO:0005634">
    <property type="term" value="C:nucleus"/>
    <property type="evidence" value="ECO:0007669"/>
    <property type="project" value="UniProtKB-SubCell"/>
</dbReference>
<feature type="region of interest" description="Disordered" evidence="11">
    <location>
        <begin position="1504"/>
        <end position="1546"/>
    </location>
</feature>